<dbReference type="PANTHER" id="PTHR11461:SF211">
    <property type="entry name" value="GH10112P-RELATED"/>
    <property type="match status" value="1"/>
</dbReference>
<gene>
    <name evidence="4" type="ORF">NE237_017129</name>
</gene>
<dbReference type="InterPro" id="IPR042178">
    <property type="entry name" value="Serpin_sf_1"/>
</dbReference>
<dbReference type="PROSITE" id="PS00284">
    <property type="entry name" value="SERPIN"/>
    <property type="match status" value="1"/>
</dbReference>
<keyword evidence="5" id="KW-1185">Reference proteome</keyword>
<dbReference type="InterPro" id="IPR042185">
    <property type="entry name" value="Serpin_sf_2"/>
</dbReference>
<dbReference type="Proteomes" id="UP001141806">
    <property type="component" value="Unassembled WGS sequence"/>
</dbReference>
<evidence type="ECO:0000256" key="2">
    <source>
        <dbReference type="RuleBase" id="RU000411"/>
    </source>
</evidence>
<organism evidence="4 5">
    <name type="scientific">Protea cynaroides</name>
    <dbReference type="NCBI Taxonomy" id="273540"/>
    <lineage>
        <taxon>Eukaryota</taxon>
        <taxon>Viridiplantae</taxon>
        <taxon>Streptophyta</taxon>
        <taxon>Embryophyta</taxon>
        <taxon>Tracheophyta</taxon>
        <taxon>Spermatophyta</taxon>
        <taxon>Magnoliopsida</taxon>
        <taxon>Proteales</taxon>
        <taxon>Proteaceae</taxon>
        <taxon>Protea</taxon>
    </lineage>
</organism>
<dbReference type="Pfam" id="PF00079">
    <property type="entry name" value="Serpin"/>
    <property type="match status" value="1"/>
</dbReference>
<evidence type="ECO:0000256" key="1">
    <source>
        <dbReference type="ARBA" id="ARBA00009500"/>
    </source>
</evidence>
<evidence type="ECO:0000313" key="4">
    <source>
        <dbReference type="EMBL" id="KAJ4965280.1"/>
    </source>
</evidence>
<dbReference type="InterPro" id="IPR023795">
    <property type="entry name" value="Serpin_CS"/>
</dbReference>
<evidence type="ECO:0000259" key="3">
    <source>
        <dbReference type="SMART" id="SM00093"/>
    </source>
</evidence>
<dbReference type="GO" id="GO:0004867">
    <property type="term" value="F:serine-type endopeptidase inhibitor activity"/>
    <property type="evidence" value="ECO:0007669"/>
    <property type="project" value="InterPro"/>
</dbReference>
<comment type="similarity">
    <text evidence="1 2">Belongs to the serpin family.</text>
</comment>
<proteinExistence type="inferred from homology"/>
<name>A0A9Q0QMJ8_9MAGN</name>
<sequence>MLSFLRSKSNGELNSFAFKAVSVLADGSQSRGLRSSFTNGVWIDKPLPLKASFKEIIDNIYMAMSMQVDFQTKKAVEVLNELNSWAEKETNGPINEALPAGSVDSLTGLIFANALHFKGTCNKKFDASKNKEYDFYLLDGGSVHIPFMTSEKKLCVCVYDGFKVLKLPYSQGEDKRRFSMYFFLPDSKDRLPALAEKVASEPRFLDRCLPSEAVQVGDFRIPKFKISFRIEVSEVLKGLGLVLPFSVGRTEMSLCISSIFHKSYIELVNKEGTEATSTSVVVWTAKSYHPPTNVIDFVADHPFMYLIREDMTEAVLFIRHVLNPLQAS</sequence>
<dbReference type="SUPFAM" id="SSF56574">
    <property type="entry name" value="Serpins"/>
    <property type="match status" value="1"/>
</dbReference>
<protein>
    <recommendedName>
        <fullName evidence="3">Serpin domain-containing protein</fullName>
    </recommendedName>
</protein>
<feature type="domain" description="Serpin" evidence="3">
    <location>
        <begin position="1"/>
        <end position="324"/>
    </location>
</feature>
<dbReference type="Gene3D" id="3.30.497.10">
    <property type="entry name" value="Antithrombin, subunit I, domain 2"/>
    <property type="match status" value="1"/>
</dbReference>
<evidence type="ECO:0000313" key="5">
    <source>
        <dbReference type="Proteomes" id="UP001141806"/>
    </source>
</evidence>
<dbReference type="EMBL" id="JAMYWD010000007">
    <property type="protein sequence ID" value="KAJ4965280.1"/>
    <property type="molecule type" value="Genomic_DNA"/>
</dbReference>
<dbReference type="InterPro" id="IPR023796">
    <property type="entry name" value="Serpin_dom"/>
</dbReference>
<dbReference type="AlphaFoldDB" id="A0A9Q0QMJ8"/>
<dbReference type="CDD" id="cd02043">
    <property type="entry name" value="serpinP_plants"/>
    <property type="match status" value="1"/>
</dbReference>
<dbReference type="Gene3D" id="2.30.39.10">
    <property type="entry name" value="Alpha-1-antitrypsin, domain 1"/>
    <property type="match status" value="1"/>
</dbReference>
<reference evidence="4" key="1">
    <citation type="journal article" date="2023" name="Plant J.">
        <title>The genome of the king protea, Protea cynaroides.</title>
        <authorList>
            <person name="Chang J."/>
            <person name="Duong T.A."/>
            <person name="Schoeman C."/>
            <person name="Ma X."/>
            <person name="Roodt D."/>
            <person name="Barker N."/>
            <person name="Li Z."/>
            <person name="Van de Peer Y."/>
            <person name="Mizrachi E."/>
        </authorList>
    </citation>
    <scope>NUCLEOTIDE SEQUENCE</scope>
    <source>
        <tissue evidence="4">Young leaves</tissue>
    </source>
</reference>
<dbReference type="OrthoDB" id="1063785at2759"/>
<dbReference type="PANTHER" id="PTHR11461">
    <property type="entry name" value="SERINE PROTEASE INHIBITOR, SERPIN"/>
    <property type="match status" value="1"/>
</dbReference>
<accession>A0A9Q0QMJ8</accession>
<dbReference type="SMART" id="SM00093">
    <property type="entry name" value="SERPIN"/>
    <property type="match status" value="1"/>
</dbReference>
<comment type="caution">
    <text evidence="4">The sequence shown here is derived from an EMBL/GenBank/DDBJ whole genome shotgun (WGS) entry which is preliminary data.</text>
</comment>
<dbReference type="InterPro" id="IPR000215">
    <property type="entry name" value="Serpin_fam"/>
</dbReference>
<dbReference type="InterPro" id="IPR036186">
    <property type="entry name" value="Serpin_sf"/>
</dbReference>
<dbReference type="GO" id="GO:0005615">
    <property type="term" value="C:extracellular space"/>
    <property type="evidence" value="ECO:0007669"/>
    <property type="project" value="InterPro"/>
</dbReference>